<reference evidence="10 11" key="1">
    <citation type="journal article" date="2013" name="Curr. Biol.">
        <title>The Genome of the Foraminiferan Reticulomyxa filosa.</title>
        <authorList>
            <person name="Glockner G."/>
            <person name="Hulsmann N."/>
            <person name="Schleicher M."/>
            <person name="Noegel A.A."/>
            <person name="Eichinger L."/>
            <person name="Gallinger C."/>
            <person name="Pawlowski J."/>
            <person name="Sierra R."/>
            <person name="Euteneuer U."/>
            <person name="Pillet L."/>
            <person name="Moustafa A."/>
            <person name="Platzer M."/>
            <person name="Groth M."/>
            <person name="Szafranski K."/>
            <person name="Schliwa M."/>
        </authorList>
    </citation>
    <scope>NUCLEOTIDE SEQUENCE [LARGE SCALE GENOMIC DNA]</scope>
</reference>
<evidence type="ECO:0000256" key="6">
    <source>
        <dbReference type="ARBA" id="ARBA00022989"/>
    </source>
</evidence>
<feature type="transmembrane region" description="Helical" evidence="8">
    <location>
        <begin position="138"/>
        <end position="157"/>
    </location>
</feature>
<dbReference type="Proteomes" id="UP000023152">
    <property type="component" value="Unassembled WGS sequence"/>
</dbReference>
<evidence type="ECO:0000313" key="10">
    <source>
        <dbReference type="EMBL" id="ETO31852.1"/>
    </source>
</evidence>
<evidence type="ECO:0000256" key="8">
    <source>
        <dbReference type="SAM" id="Phobius"/>
    </source>
</evidence>
<sequence length="250" mass="28914">MPRSDRRRDTLPLLLLLSQLREIGLDNVPPVTLLIFVVNVAVHLFVYEIGLDEVCLIPVLVFNYHEYIRIFLSPFFHGDNWHLYYNMVSLLWKGKQLEESPMGSNRFLFFVLIAIPATSILHLAIAQMASSFFGADQYVHQCCVGFSGILFAMKVILTYNSPGYAEYWGLHIPMKYLAWFELVLIQMVTPNASLLGHLCGILVGLLYVRGVFNLIFRLTDRLPINNILAAFRARRHAQHQHHPYYEFHYT</sequence>
<name>X6P2R6_RETFI</name>
<feature type="transmembrane region" description="Helical" evidence="8">
    <location>
        <begin position="107"/>
        <end position="126"/>
    </location>
</feature>
<organism evidence="10 11">
    <name type="scientific">Reticulomyxa filosa</name>
    <dbReference type="NCBI Taxonomy" id="46433"/>
    <lineage>
        <taxon>Eukaryota</taxon>
        <taxon>Sar</taxon>
        <taxon>Rhizaria</taxon>
        <taxon>Retaria</taxon>
        <taxon>Foraminifera</taxon>
        <taxon>Monothalamids</taxon>
        <taxon>Reticulomyxidae</taxon>
        <taxon>Reticulomyxa</taxon>
    </lineage>
</organism>
<dbReference type="OrthoDB" id="10257275at2759"/>
<evidence type="ECO:0000256" key="1">
    <source>
        <dbReference type="ARBA" id="ARBA00004141"/>
    </source>
</evidence>
<keyword evidence="11" id="KW-1185">Reference proteome</keyword>
<keyword evidence="6 8" id="KW-1133">Transmembrane helix</keyword>
<dbReference type="GO" id="GO:0004252">
    <property type="term" value="F:serine-type endopeptidase activity"/>
    <property type="evidence" value="ECO:0007669"/>
    <property type="project" value="InterPro"/>
</dbReference>
<proteinExistence type="inferred from homology"/>
<dbReference type="EMBL" id="ASPP01004645">
    <property type="protein sequence ID" value="ETO31852.1"/>
    <property type="molecule type" value="Genomic_DNA"/>
</dbReference>
<evidence type="ECO:0000256" key="2">
    <source>
        <dbReference type="ARBA" id="ARBA00009045"/>
    </source>
</evidence>
<comment type="similarity">
    <text evidence="2">Belongs to the peptidase S54 family.</text>
</comment>
<protein>
    <recommendedName>
        <fullName evidence="9">Peptidase S54 rhomboid domain-containing protein</fullName>
    </recommendedName>
</protein>
<feature type="transmembrane region" description="Helical" evidence="8">
    <location>
        <begin position="194"/>
        <end position="216"/>
    </location>
</feature>
<keyword evidence="7 8" id="KW-0472">Membrane</keyword>
<dbReference type="Pfam" id="PF01694">
    <property type="entry name" value="Rhomboid"/>
    <property type="match status" value="1"/>
</dbReference>
<dbReference type="Gene3D" id="1.20.1540.10">
    <property type="entry name" value="Rhomboid-like"/>
    <property type="match status" value="1"/>
</dbReference>
<comment type="caution">
    <text evidence="10">The sequence shown here is derived from an EMBL/GenBank/DDBJ whole genome shotgun (WGS) entry which is preliminary data.</text>
</comment>
<evidence type="ECO:0000313" key="11">
    <source>
        <dbReference type="Proteomes" id="UP000023152"/>
    </source>
</evidence>
<dbReference type="SUPFAM" id="SSF144091">
    <property type="entry name" value="Rhomboid-like"/>
    <property type="match status" value="1"/>
</dbReference>
<evidence type="ECO:0000256" key="3">
    <source>
        <dbReference type="ARBA" id="ARBA00022670"/>
    </source>
</evidence>
<dbReference type="AlphaFoldDB" id="X6P2R6"/>
<comment type="subcellular location">
    <subcellularLocation>
        <location evidence="1">Membrane</location>
        <topology evidence="1">Multi-pass membrane protein</topology>
    </subcellularLocation>
</comment>
<keyword evidence="4 8" id="KW-0812">Transmembrane</keyword>
<dbReference type="PANTHER" id="PTHR43066">
    <property type="entry name" value="RHOMBOID-RELATED PROTEIN"/>
    <property type="match status" value="1"/>
</dbReference>
<dbReference type="OMA" id="VWVELIL"/>
<dbReference type="GO" id="GO:0016020">
    <property type="term" value="C:membrane"/>
    <property type="evidence" value="ECO:0007669"/>
    <property type="project" value="UniProtKB-SubCell"/>
</dbReference>
<dbReference type="FunFam" id="1.20.1540.10:FF:000008">
    <property type="entry name" value="RHOMBOID-like protein 13"/>
    <property type="match status" value="1"/>
</dbReference>
<dbReference type="InterPro" id="IPR035952">
    <property type="entry name" value="Rhomboid-like_sf"/>
</dbReference>
<dbReference type="PANTHER" id="PTHR43066:SF1">
    <property type="entry name" value="RHOMBOID PROTEIN 2"/>
    <property type="match status" value="1"/>
</dbReference>
<evidence type="ECO:0000256" key="7">
    <source>
        <dbReference type="ARBA" id="ARBA00023136"/>
    </source>
</evidence>
<gene>
    <name evidence="10" type="ORF">RFI_05265</name>
</gene>
<keyword evidence="5" id="KW-0378">Hydrolase</keyword>
<accession>X6P2R6</accession>
<evidence type="ECO:0000256" key="4">
    <source>
        <dbReference type="ARBA" id="ARBA00022692"/>
    </source>
</evidence>
<evidence type="ECO:0000259" key="9">
    <source>
        <dbReference type="Pfam" id="PF01694"/>
    </source>
</evidence>
<feature type="transmembrane region" description="Helical" evidence="8">
    <location>
        <begin position="169"/>
        <end position="188"/>
    </location>
</feature>
<keyword evidence="3" id="KW-0645">Protease</keyword>
<feature type="domain" description="Peptidase S54 rhomboid" evidence="9">
    <location>
        <begin position="65"/>
        <end position="211"/>
    </location>
</feature>
<dbReference type="InterPro" id="IPR022764">
    <property type="entry name" value="Peptidase_S54_rhomboid_dom"/>
</dbReference>
<dbReference type="GO" id="GO:0006508">
    <property type="term" value="P:proteolysis"/>
    <property type="evidence" value="ECO:0007669"/>
    <property type="project" value="UniProtKB-KW"/>
</dbReference>
<evidence type="ECO:0000256" key="5">
    <source>
        <dbReference type="ARBA" id="ARBA00022801"/>
    </source>
</evidence>